<evidence type="ECO:0000256" key="6">
    <source>
        <dbReference type="ARBA" id="ARBA00023136"/>
    </source>
</evidence>
<dbReference type="HAMAP" id="MF_00910">
    <property type="entry name" value="FtsL"/>
    <property type="match status" value="1"/>
</dbReference>
<dbReference type="GO" id="GO:0032153">
    <property type="term" value="C:cell division site"/>
    <property type="evidence" value="ECO:0007669"/>
    <property type="project" value="UniProtKB-UniRule"/>
</dbReference>
<dbReference type="PANTHER" id="PTHR37479">
    <property type="entry name" value="CELL DIVISION PROTEIN FTSL"/>
    <property type="match status" value="1"/>
</dbReference>
<evidence type="ECO:0000256" key="3">
    <source>
        <dbReference type="ARBA" id="ARBA00022618"/>
    </source>
</evidence>
<comment type="similarity">
    <text evidence="8">Belongs to the FtsL family.</text>
</comment>
<name>A0A316FIN0_9GAMM</name>
<dbReference type="EMBL" id="QGGU01000010">
    <property type="protein sequence ID" value="PWK47942.1"/>
    <property type="molecule type" value="Genomic_DNA"/>
</dbReference>
<organism evidence="10 11">
    <name type="scientific">Pleionea mediterranea</name>
    <dbReference type="NCBI Taxonomy" id="523701"/>
    <lineage>
        <taxon>Bacteria</taxon>
        <taxon>Pseudomonadati</taxon>
        <taxon>Pseudomonadota</taxon>
        <taxon>Gammaproteobacteria</taxon>
        <taxon>Oceanospirillales</taxon>
        <taxon>Pleioneaceae</taxon>
        <taxon>Pleionea</taxon>
    </lineage>
</organism>
<comment type="subunit">
    <text evidence="8">Part of a complex composed of FtsB, FtsL and FtsQ.</text>
</comment>
<keyword evidence="4 8" id="KW-0812">Transmembrane</keyword>
<dbReference type="GO" id="GO:0005886">
    <property type="term" value="C:plasma membrane"/>
    <property type="evidence" value="ECO:0007669"/>
    <property type="project" value="UniProtKB-SubCell"/>
</dbReference>
<dbReference type="NCBIfam" id="TIGR02209">
    <property type="entry name" value="ftsL_broad"/>
    <property type="match status" value="1"/>
</dbReference>
<dbReference type="Pfam" id="PF04999">
    <property type="entry name" value="FtsL"/>
    <property type="match status" value="1"/>
</dbReference>
<keyword evidence="11" id="KW-1185">Reference proteome</keyword>
<comment type="caution">
    <text evidence="10">The sequence shown here is derived from an EMBL/GenBank/DDBJ whole genome shotgun (WGS) entry which is preliminary data.</text>
</comment>
<proteinExistence type="inferred from homology"/>
<dbReference type="PANTHER" id="PTHR37479:SF1">
    <property type="entry name" value="CELL DIVISION PROTEIN FTSL"/>
    <property type="match status" value="1"/>
</dbReference>
<evidence type="ECO:0000313" key="10">
    <source>
        <dbReference type="EMBL" id="PWK47942.1"/>
    </source>
</evidence>
<keyword evidence="6 8" id="KW-0472">Membrane</keyword>
<keyword evidence="5 8" id="KW-1133">Transmembrane helix</keyword>
<evidence type="ECO:0000313" key="11">
    <source>
        <dbReference type="Proteomes" id="UP000245790"/>
    </source>
</evidence>
<dbReference type="RefSeq" id="WP_109764474.1">
    <property type="nucleotide sequence ID" value="NZ_QGGU01000010.1"/>
</dbReference>
<evidence type="ECO:0000256" key="5">
    <source>
        <dbReference type="ARBA" id="ARBA00022989"/>
    </source>
</evidence>
<keyword evidence="3 8" id="KW-0132">Cell division</keyword>
<evidence type="ECO:0000256" key="7">
    <source>
        <dbReference type="ARBA" id="ARBA00023306"/>
    </source>
</evidence>
<dbReference type="Proteomes" id="UP000245790">
    <property type="component" value="Unassembled WGS sequence"/>
</dbReference>
<dbReference type="OrthoDB" id="5298556at2"/>
<dbReference type="GO" id="GO:0043093">
    <property type="term" value="P:FtsZ-dependent cytokinesis"/>
    <property type="evidence" value="ECO:0007669"/>
    <property type="project" value="UniProtKB-UniRule"/>
</dbReference>
<comment type="function">
    <text evidence="8">Essential cell division protein. May link together the upstream cell division proteins, which are predominantly cytoplasmic, with the downstream cell division proteins, which are predominantly periplasmic.</text>
</comment>
<comment type="subcellular location">
    <subcellularLocation>
        <location evidence="8">Cell inner membrane</location>
        <topology evidence="8">Single-pass type II membrane protein</topology>
    </subcellularLocation>
    <subcellularLocation>
        <location evidence="1">Cell membrane</location>
        <topology evidence="1">Single-pass type II membrane protein</topology>
    </subcellularLocation>
    <text evidence="8">Localizes to the division septum where it forms a ring structure.</text>
</comment>
<gene>
    <name evidence="8" type="primary">ftsL</name>
    <name evidence="10" type="ORF">C8D97_110157</name>
</gene>
<dbReference type="AlphaFoldDB" id="A0A316FIN0"/>
<accession>A0A316FIN0</accession>
<keyword evidence="7 8" id="KW-0131">Cell cycle</keyword>
<evidence type="ECO:0000256" key="8">
    <source>
        <dbReference type="HAMAP-Rule" id="MF_00910"/>
    </source>
</evidence>
<evidence type="ECO:0000256" key="1">
    <source>
        <dbReference type="ARBA" id="ARBA00004401"/>
    </source>
</evidence>
<sequence>MTFIKSITEKLETTLPVILLQRLVKFRWILLLAVLVWANAITVAYITHKNRSHTALLEHLKHEQYQLEMEWEALRLEQGTLAEHNRIENMAKQKLAMKNVAATDEVLIEQD</sequence>
<keyword evidence="2 8" id="KW-1003">Cell membrane</keyword>
<evidence type="ECO:0000256" key="4">
    <source>
        <dbReference type="ARBA" id="ARBA00022692"/>
    </source>
</evidence>
<keyword evidence="8" id="KW-0997">Cell inner membrane</keyword>
<reference evidence="10 11" key="1">
    <citation type="submission" date="2018-05" db="EMBL/GenBank/DDBJ databases">
        <title>Genomic Encyclopedia of Type Strains, Phase IV (KMG-IV): sequencing the most valuable type-strain genomes for metagenomic binning, comparative biology and taxonomic classification.</title>
        <authorList>
            <person name="Goeker M."/>
        </authorList>
    </citation>
    <scope>NUCLEOTIDE SEQUENCE [LARGE SCALE GENOMIC DNA]</scope>
    <source>
        <strain evidence="10 11">DSM 25350</strain>
    </source>
</reference>
<dbReference type="InterPro" id="IPR011922">
    <property type="entry name" value="Cell_div_FtsL"/>
</dbReference>
<evidence type="ECO:0000256" key="9">
    <source>
        <dbReference type="NCBIfam" id="TIGR02209"/>
    </source>
</evidence>
<evidence type="ECO:0000256" key="2">
    <source>
        <dbReference type="ARBA" id="ARBA00022475"/>
    </source>
</evidence>
<feature type="transmembrane region" description="Helical" evidence="8">
    <location>
        <begin position="26"/>
        <end position="46"/>
    </location>
</feature>
<protein>
    <recommendedName>
        <fullName evidence="8 9">Cell division protein FtsL</fullName>
    </recommendedName>
</protein>